<dbReference type="PANTHER" id="PTHR12622">
    <property type="entry name" value="DELTEX-RELATED"/>
    <property type="match status" value="1"/>
</dbReference>
<evidence type="ECO:0000313" key="12">
    <source>
        <dbReference type="Proteomes" id="UP000265080"/>
    </source>
</evidence>
<dbReference type="GO" id="GO:0061630">
    <property type="term" value="F:ubiquitin protein ligase activity"/>
    <property type="evidence" value="ECO:0007669"/>
    <property type="project" value="UniProtKB-UniRule"/>
</dbReference>
<evidence type="ECO:0000256" key="9">
    <source>
        <dbReference type="RuleBase" id="RU367105"/>
    </source>
</evidence>
<dbReference type="SMART" id="SM00184">
    <property type="entry name" value="RING"/>
    <property type="match status" value="1"/>
</dbReference>
<dbReference type="InterPro" id="IPR039398">
    <property type="entry name" value="Deltex_fam"/>
</dbReference>
<keyword evidence="9" id="KW-0963">Cytoplasm</keyword>
<protein>
    <recommendedName>
        <fullName evidence="9">E3 ubiquitin-protein ligase</fullName>
        <ecNumber evidence="9">2.3.2.27</ecNumber>
    </recommendedName>
</protein>
<dbReference type="Ensembl" id="ENSAPET00000035096.1">
    <property type="protein sequence ID" value="ENSAPEP00000034206.1"/>
    <property type="gene ID" value="ENSAPEG00000024297.1"/>
</dbReference>
<dbReference type="UniPathway" id="UPA00143"/>
<dbReference type="Pfam" id="PF13639">
    <property type="entry name" value="zf-RING_2"/>
    <property type="match status" value="1"/>
</dbReference>
<dbReference type="PROSITE" id="PS00518">
    <property type="entry name" value="ZF_RING_1"/>
    <property type="match status" value="1"/>
</dbReference>
<reference evidence="11" key="2">
    <citation type="submission" date="2025-08" db="UniProtKB">
        <authorList>
            <consortium name="Ensembl"/>
        </authorList>
    </citation>
    <scope>IDENTIFICATION</scope>
</reference>
<keyword evidence="4 9" id="KW-0808">Transferase</keyword>
<evidence type="ECO:0000313" key="11">
    <source>
        <dbReference type="Ensembl" id="ENSAPEP00000034206.1"/>
    </source>
</evidence>
<comment type="catalytic activity">
    <reaction evidence="1 9">
        <text>S-ubiquitinyl-[E2 ubiquitin-conjugating enzyme]-L-cysteine + [acceptor protein]-L-lysine = [E2 ubiquitin-conjugating enzyme]-L-cysteine + N(6)-ubiquitinyl-[acceptor protein]-L-lysine.</text>
        <dbReference type="EC" id="2.3.2.27"/>
    </reaction>
</comment>
<name>A0A3P8UBI4_AMPPE</name>
<dbReference type="STRING" id="161767.ENSAPEP00000034206"/>
<dbReference type="CDD" id="cd09633">
    <property type="entry name" value="Deltex_C"/>
    <property type="match status" value="1"/>
</dbReference>
<feature type="domain" description="RING-type" evidence="10">
    <location>
        <begin position="273"/>
        <end position="312"/>
    </location>
</feature>
<dbReference type="Proteomes" id="UP000265080">
    <property type="component" value="Chromosome 5"/>
</dbReference>
<keyword evidence="7 9" id="KW-0862">Zinc</keyword>
<evidence type="ECO:0000256" key="8">
    <source>
        <dbReference type="PROSITE-ProRule" id="PRU00175"/>
    </source>
</evidence>
<dbReference type="Pfam" id="PF18102">
    <property type="entry name" value="DTC"/>
    <property type="match status" value="1"/>
</dbReference>
<dbReference type="Gene3D" id="3.30.40.10">
    <property type="entry name" value="Zinc/RING finger domain, C3HC4 (zinc finger)"/>
    <property type="match status" value="1"/>
</dbReference>
<organism evidence="11 12">
    <name type="scientific">Amphiprion percula</name>
    <name type="common">Orange clownfish</name>
    <name type="synonym">Lutjanus percula</name>
    <dbReference type="NCBI Taxonomy" id="161767"/>
    <lineage>
        <taxon>Eukaryota</taxon>
        <taxon>Metazoa</taxon>
        <taxon>Chordata</taxon>
        <taxon>Craniata</taxon>
        <taxon>Vertebrata</taxon>
        <taxon>Euteleostomi</taxon>
        <taxon>Actinopterygii</taxon>
        <taxon>Neopterygii</taxon>
        <taxon>Teleostei</taxon>
        <taxon>Neoteleostei</taxon>
        <taxon>Acanthomorphata</taxon>
        <taxon>Ovalentaria</taxon>
        <taxon>Pomacentridae</taxon>
        <taxon>Amphiprion</taxon>
    </lineage>
</organism>
<dbReference type="InterPro" id="IPR017907">
    <property type="entry name" value="Znf_RING_CS"/>
</dbReference>
<dbReference type="InterPro" id="IPR001841">
    <property type="entry name" value="Znf_RING"/>
</dbReference>
<evidence type="ECO:0000256" key="7">
    <source>
        <dbReference type="ARBA" id="ARBA00022833"/>
    </source>
</evidence>
<accession>A0A3P8UBI4</accession>
<evidence type="ECO:0000256" key="6">
    <source>
        <dbReference type="ARBA" id="ARBA00022771"/>
    </source>
</evidence>
<dbReference type="GO" id="GO:0016567">
    <property type="term" value="P:protein ubiquitination"/>
    <property type="evidence" value="ECO:0007669"/>
    <property type="project" value="UniProtKB-UniRule"/>
</dbReference>
<dbReference type="PROSITE" id="PS50089">
    <property type="entry name" value="ZF_RING_2"/>
    <property type="match status" value="1"/>
</dbReference>
<dbReference type="GeneTree" id="ENSGT00940000154578"/>
<dbReference type="InterPro" id="IPR013083">
    <property type="entry name" value="Znf_RING/FYVE/PHD"/>
</dbReference>
<keyword evidence="12" id="KW-1185">Reference proteome</keyword>
<dbReference type="InterPro" id="IPR039399">
    <property type="entry name" value="Deltex_C_sf"/>
</dbReference>
<dbReference type="AlphaFoldDB" id="A0A3P8UBI4"/>
<reference evidence="11" key="3">
    <citation type="submission" date="2025-09" db="UniProtKB">
        <authorList>
            <consortium name="Ensembl"/>
        </authorList>
    </citation>
    <scope>IDENTIFICATION</scope>
</reference>
<dbReference type="OMA" id="GIQKKEH"/>
<dbReference type="SUPFAM" id="SSF57850">
    <property type="entry name" value="RING/U-box"/>
    <property type="match status" value="1"/>
</dbReference>
<dbReference type="Gene3D" id="3.30.390.130">
    <property type="match status" value="1"/>
</dbReference>
<evidence type="ECO:0000256" key="3">
    <source>
        <dbReference type="ARBA" id="ARBA00009413"/>
    </source>
</evidence>
<dbReference type="InterPro" id="IPR039396">
    <property type="entry name" value="Deltex_C"/>
</dbReference>
<comment type="subcellular location">
    <subcellularLocation>
        <location evidence="9">Cytoplasm</location>
    </subcellularLocation>
</comment>
<sequence length="454" mass="51356">MLHLDGTMGVINNFSCNVLLQFIKNITIIIDEVNYEDPGRLKEILQSYKHEKKGCCYIVKGTFEHLENLVVALPSARHQPSSATHRQTFQQDSHVSTHAKYLDVSGAVMDYIDQKCADKLNKIQGTKFLIKTQPDLRTVHSQSNSLVRVTFRPRCDSFYPSDRLHDDFVMQRFITFYQRTASDLQVTPVHLSPHECMGLQRKFPHLLFKPSNGNYEGTAMGPFAQIAKMNDFLSQNTQSSSKSPVNKVLADTPSSRTLGLSPTCSEDPEEETCPICMESVLAKDKKTLRCKHSFCKDCLKRAFDYKPVCPTCGEVYGILIGTQPDGGKMTVTQNSSSLLGYEKYGTIIIDYHIPSGIQKEEHPNPGQPYEGVSRRAYIPDSSEGRMILELLRRAFDQRLIFTIGRSTTSGRNNMVTWNDIHHKTSTHGGPTHYGYPDPHYLNRVRDELKVKGIE</sequence>
<reference evidence="11 12" key="1">
    <citation type="submission" date="2018-03" db="EMBL/GenBank/DDBJ databases">
        <title>Finding Nemo's genes: A chromosome-scale reference assembly of the genome of the orange clownfish Amphiprion percula.</title>
        <authorList>
            <person name="Lehmann R."/>
        </authorList>
    </citation>
    <scope>NUCLEOTIDE SEQUENCE</scope>
</reference>
<dbReference type="GO" id="GO:0007219">
    <property type="term" value="P:Notch signaling pathway"/>
    <property type="evidence" value="ECO:0007669"/>
    <property type="project" value="InterPro"/>
</dbReference>
<evidence type="ECO:0000256" key="5">
    <source>
        <dbReference type="ARBA" id="ARBA00022723"/>
    </source>
</evidence>
<evidence type="ECO:0000256" key="1">
    <source>
        <dbReference type="ARBA" id="ARBA00000900"/>
    </source>
</evidence>
<keyword evidence="6 8" id="KW-0863">Zinc-finger</keyword>
<proteinExistence type="inferred from homology"/>
<comment type="similarity">
    <text evidence="3 9">Belongs to the Deltex family.</text>
</comment>
<dbReference type="GO" id="GO:0008270">
    <property type="term" value="F:zinc ion binding"/>
    <property type="evidence" value="ECO:0007669"/>
    <property type="project" value="UniProtKB-KW"/>
</dbReference>
<evidence type="ECO:0000256" key="4">
    <source>
        <dbReference type="ARBA" id="ARBA00022679"/>
    </source>
</evidence>
<evidence type="ECO:0000259" key="10">
    <source>
        <dbReference type="PROSITE" id="PS50089"/>
    </source>
</evidence>
<keyword evidence="5 9" id="KW-0479">Metal-binding</keyword>
<evidence type="ECO:0000256" key="2">
    <source>
        <dbReference type="ARBA" id="ARBA00004906"/>
    </source>
</evidence>
<dbReference type="GO" id="GO:0005737">
    <property type="term" value="C:cytoplasm"/>
    <property type="evidence" value="ECO:0007669"/>
    <property type="project" value="UniProtKB-SubCell"/>
</dbReference>
<comment type="pathway">
    <text evidence="2 9">Protein modification; protein ubiquitination.</text>
</comment>
<dbReference type="EC" id="2.3.2.27" evidence="9"/>